<organism evidence="1 2">
    <name type="scientific">Flagellimonas pacifica</name>
    <dbReference type="NCBI Taxonomy" id="1247520"/>
    <lineage>
        <taxon>Bacteria</taxon>
        <taxon>Pseudomonadati</taxon>
        <taxon>Bacteroidota</taxon>
        <taxon>Flavobacteriia</taxon>
        <taxon>Flavobacteriales</taxon>
        <taxon>Flavobacteriaceae</taxon>
        <taxon>Flagellimonas</taxon>
    </lineage>
</organism>
<keyword evidence="2" id="KW-1185">Reference proteome</keyword>
<reference evidence="2" key="1">
    <citation type="submission" date="2017-09" db="EMBL/GenBank/DDBJ databases">
        <authorList>
            <person name="Varghese N."/>
            <person name="Submissions S."/>
        </authorList>
    </citation>
    <scope>NUCLEOTIDE SEQUENCE [LARGE SCALE GENOMIC DNA]</scope>
    <source>
        <strain evidence="2">DSM 25885</strain>
    </source>
</reference>
<dbReference type="EMBL" id="OBEH01000001">
    <property type="protein sequence ID" value="SNY94439.1"/>
    <property type="molecule type" value="Genomic_DNA"/>
</dbReference>
<evidence type="ECO:0000313" key="2">
    <source>
        <dbReference type="Proteomes" id="UP000219048"/>
    </source>
</evidence>
<sequence>MIRIRRHSKNNLIKSLSNNFLKYFFVIGVLSNCGATDKNQEKDSLEGDWYISKNTIDHQFSYQEAYFDGKEVHFFVPEVFDFRQPLDYYFSGRELYFLKNQRLDTVNSFEVRLYSNRFRLITTEGEIEYSKIFAKNTISKLFSNGISREKFESSFIQRMNESQGND</sequence>
<accession>A0A285MBB5</accession>
<evidence type="ECO:0000313" key="1">
    <source>
        <dbReference type="EMBL" id="SNY94439.1"/>
    </source>
</evidence>
<name>A0A285MBB5_9FLAO</name>
<dbReference type="Proteomes" id="UP000219048">
    <property type="component" value="Unassembled WGS sequence"/>
</dbReference>
<proteinExistence type="predicted"/>
<dbReference type="RefSeq" id="WP_097043775.1">
    <property type="nucleotide sequence ID" value="NZ_OBEH01000001.1"/>
</dbReference>
<dbReference type="AlphaFoldDB" id="A0A285MBB5"/>
<gene>
    <name evidence="1" type="ORF">SAMN06265377_0097</name>
</gene>
<protein>
    <submittedName>
        <fullName evidence="1">Uncharacterized protein</fullName>
    </submittedName>
</protein>